<organism evidence="1 2">
    <name type="scientific">Alteromonas australica</name>
    <dbReference type="NCBI Taxonomy" id="589873"/>
    <lineage>
        <taxon>Bacteria</taxon>
        <taxon>Pseudomonadati</taxon>
        <taxon>Pseudomonadota</taxon>
        <taxon>Gammaproteobacteria</taxon>
        <taxon>Alteromonadales</taxon>
        <taxon>Alteromonadaceae</taxon>
        <taxon>Alteromonas/Salinimonas group</taxon>
        <taxon>Alteromonas</taxon>
    </lineage>
</organism>
<evidence type="ECO:0000313" key="2">
    <source>
        <dbReference type="Proteomes" id="UP000263517"/>
    </source>
</evidence>
<proteinExistence type="predicted"/>
<sequence>MAVGDGGIKIVDKSKITVTELKTTMAGLASALQTLMRGSTFANNDIIYQIMYERNKNSNDVTVYVVWEDQ</sequence>
<reference evidence="1 2" key="1">
    <citation type="journal article" date="2018" name="Nat. Biotechnol.">
        <title>A standardized bacterial taxonomy based on genome phylogeny substantially revises the tree of life.</title>
        <authorList>
            <person name="Parks D.H."/>
            <person name="Chuvochina M."/>
            <person name="Waite D.W."/>
            <person name="Rinke C."/>
            <person name="Skarshewski A."/>
            <person name="Chaumeil P.A."/>
            <person name="Hugenholtz P."/>
        </authorList>
    </citation>
    <scope>NUCLEOTIDE SEQUENCE [LARGE SCALE GENOMIC DNA]</scope>
    <source>
        <strain evidence="1">UBA11978</strain>
    </source>
</reference>
<name>A0A350P9G3_9ALTE</name>
<comment type="caution">
    <text evidence="1">The sequence shown here is derived from an EMBL/GenBank/DDBJ whole genome shotgun (WGS) entry which is preliminary data.</text>
</comment>
<dbReference type="AlphaFoldDB" id="A0A350P9G3"/>
<dbReference type="Proteomes" id="UP000263517">
    <property type="component" value="Unassembled WGS sequence"/>
</dbReference>
<accession>A0A350P9G3</accession>
<protein>
    <submittedName>
        <fullName evidence="1">Uncharacterized protein</fullName>
    </submittedName>
</protein>
<evidence type="ECO:0000313" key="1">
    <source>
        <dbReference type="EMBL" id="HAW77930.1"/>
    </source>
</evidence>
<dbReference type="EMBL" id="DNAN01000686">
    <property type="protein sequence ID" value="HAW77930.1"/>
    <property type="molecule type" value="Genomic_DNA"/>
</dbReference>
<gene>
    <name evidence="1" type="ORF">DCW74_19610</name>
</gene>